<evidence type="ECO:0000256" key="3">
    <source>
        <dbReference type="ARBA" id="ARBA00022723"/>
    </source>
</evidence>
<dbReference type="PANTHER" id="PTHR38461:SF1">
    <property type="entry name" value="4-DEOXY-L-THREO-5-HEXOSULOSE-URONATE KETOL-ISOMERASE"/>
    <property type="match status" value="1"/>
</dbReference>
<reference evidence="7" key="1">
    <citation type="journal article" date="2021" name="PeerJ">
        <title>Extensive microbial diversity within the chicken gut microbiome revealed by metagenomics and culture.</title>
        <authorList>
            <person name="Gilroy R."/>
            <person name="Ravi A."/>
            <person name="Getino M."/>
            <person name="Pursley I."/>
            <person name="Horton D.L."/>
            <person name="Alikhan N.F."/>
            <person name="Baker D."/>
            <person name="Gharbi K."/>
            <person name="Hall N."/>
            <person name="Watson M."/>
            <person name="Adriaenssens E.M."/>
            <person name="Foster-Nyarko E."/>
            <person name="Jarju S."/>
            <person name="Secka A."/>
            <person name="Antonio M."/>
            <person name="Oren A."/>
            <person name="Chaudhuri R.R."/>
            <person name="La Ragione R."/>
            <person name="Hildebrand F."/>
            <person name="Pallen M.J."/>
        </authorList>
    </citation>
    <scope>NUCLEOTIDE SEQUENCE</scope>
    <source>
        <strain evidence="7">ChiSxjej3B15-24422</strain>
    </source>
</reference>
<dbReference type="NCBIfam" id="NF002091">
    <property type="entry name" value="PRK00924.1"/>
    <property type="match status" value="1"/>
</dbReference>
<evidence type="ECO:0000256" key="2">
    <source>
        <dbReference type="ARBA" id="ARBA00008086"/>
    </source>
</evidence>
<dbReference type="GO" id="GO:0008270">
    <property type="term" value="F:zinc ion binding"/>
    <property type="evidence" value="ECO:0007669"/>
    <property type="project" value="UniProtKB-UniRule"/>
</dbReference>
<name>A0A9D1YNK3_9FIRM</name>
<dbReference type="InterPro" id="IPR011051">
    <property type="entry name" value="RmlC_Cupin_sf"/>
</dbReference>
<dbReference type="GO" id="GO:0042840">
    <property type="term" value="P:D-glucuronate catabolic process"/>
    <property type="evidence" value="ECO:0007669"/>
    <property type="project" value="TreeGrafter"/>
</dbReference>
<evidence type="ECO:0000256" key="5">
    <source>
        <dbReference type="ARBA" id="ARBA00023235"/>
    </source>
</evidence>
<feature type="binding site" evidence="6">
    <location>
        <position position="254"/>
    </location>
    <ligand>
        <name>Zn(2+)</name>
        <dbReference type="ChEBI" id="CHEBI:29105"/>
    </ligand>
</feature>
<dbReference type="CDD" id="cd20294">
    <property type="entry name" value="cupin_KduI_N"/>
    <property type="match status" value="1"/>
</dbReference>
<comment type="function">
    <text evidence="6">Catalyzes the isomerization of 5-dehydro-4-deoxy-D-glucuronate to 3-deoxy-D-glycero-2,5-hexodiulosonate.</text>
</comment>
<keyword evidence="5 6" id="KW-0413">Isomerase</keyword>
<dbReference type="InterPro" id="IPR027449">
    <property type="entry name" value="KduI_N"/>
</dbReference>
<feature type="binding site" evidence="6">
    <location>
        <position position="212"/>
    </location>
    <ligand>
        <name>Zn(2+)</name>
        <dbReference type="ChEBI" id="CHEBI:29105"/>
    </ligand>
</feature>
<comment type="catalytic activity">
    <reaction evidence="1 6">
        <text>5-dehydro-4-deoxy-D-glucuronate = 3-deoxy-D-glycero-2,5-hexodiulosonate</text>
        <dbReference type="Rhea" id="RHEA:23896"/>
        <dbReference type="ChEBI" id="CHEBI:17117"/>
        <dbReference type="ChEBI" id="CHEBI:29071"/>
        <dbReference type="EC" id="5.3.1.17"/>
    </reaction>
</comment>
<dbReference type="Pfam" id="PF04962">
    <property type="entry name" value="KduI"/>
    <property type="match status" value="1"/>
</dbReference>
<dbReference type="Proteomes" id="UP000824007">
    <property type="component" value="Unassembled WGS sequence"/>
</dbReference>
<organism evidence="7 8">
    <name type="scientific">Candidatus Eisenbergiella pullistercoris</name>
    <dbReference type="NCBI Taxonomy" id="2838555"/>
    <lineage>
        <taxon>Bacteria</taxon>
        <taxon>Bacillati</taxon>
        <taxon>Bacillota</taxon>
        <taxon>Clostridia</taxon>
        <taxon>Lachnospirales</taxon>
        <taxon>Lachnospiraceae</taxon>
        <taxon>Eisenbergiella</taxon>
    </lineage>
</organism>
<feature type="binding site" evidence="6">
    <location>
        <position position="207"/>
    </location>
    <ligand>
        <name>Zn(2+)</name>
        <dbReference type="ChEBI" id="CHEBI:29105"/>
    </ligand>
</feature>
<evidence type="ECO:0000256" key="6">
    <source>
        <dbReference type="HAMAP-Rule" id="MF_00687"/>
    </source>
</evidence>
<gene>
    <name evidence="6 7" type="primary">kduI</name>
    <name evidence="7" type="ORF">H9831_05905</name>
</gene>
<dbReference type="Gene3D" id="2.60.120.10">
    <property type="entry name" value="Jelly Rolls"/>
    <property type="match status" value="1"/>
</dbReference>
<protein>
    <recommendedName>
        <fullName evidence="6">4-deoxy-L-threo-5-hexosulose-uronate ketol-isomerase</fullName>
        <ecNumber evidence="6">5.3.1.17</ecNumber>
    </recommendedName>
    <alternativeName>
        <fullName evidence="6">5-keto-4-deoxyuronate isomerase</fullName>
    </alternativeName>
    <alternativeName>
        <fullName evidence="6">DKI isomerase</fullName>
    </alternativeName>
</protein>
<dbReference type="EC" id="5.3.1.17" evidence="6"/>
<evidence type="ECO:0000256" key="1">
    <source>
        <dbReference type="ARBA" id="ARBA00000552"/>
    </source>
</evidence>
<dbReference type="InterPro" id="IPR007045">
    <property type="entry name" value="KduI"/>
</dbReference>
<dbReference type="GO" id="GO:0008697">
    <property type="term" value="F:4-deoxy-L-threo-5-hexosulose-uronate ketol-isomerase activity"/>
    <property type="evidence" value="ECO:0007669"/>
    <property type="project" value="UniProtKB-UniRule"/>
</dbReference>
<dbReference type="Gene3D" id="2.60.120.520">
    <property type="entry name" value="pectin degrading enzyme 5-keto 4- deoxyuronate isomerase, domain 1"/>
    <property type="match status" value="1"/>
</dbReference>
<dbReference type="AlphaFoldDB" id="A0A9D1YNK3"/>
<feature type="binding site" evidence="6">
    <location>
        <position position="205"/>
    </location>
    <ligand>
        <name>Zn(2+)</name>
        <dbReference type="ChEBI" id="CHEBI:29105"/>
    </ligand>
</feature>
<proteinExistence type="inferred from homology"/>
<sequence length="287" mass="32415">MELRTACSPKDVKHYTTERLRDEFLIQGLFTPDEIKLVYSHIDRIIVGAATPVEKKLVLTAGEELRADYFLQRRELGVINIGGAGRVTVDGKVYNVAPREGMYIGMGSKDISFESDNAEDPAKFYLNSAPAHRTCPTVLIKREGTPEEGVVIIKDENKVELGSLEESNHRVICKYILPGQVESCQLEMGMTSLKPGSVWNSMPCHTHDRRMEVYLYFDLPEDAFVMHYMGEPTETRHIVMRNEEAVISPSWSIHCGSGTRNYTFIWGMVGENQDFDDMDGVGMKELL</sequence>
<dbReference type="PANTHER" id="PTHR38461">
    <property type="entry name" value="4-DEOXY-L-THREO-5-HEXOSULOSE-URONATE KETOL-ISOMERASE"/>
    <property type="match status" value="1"/>
</dbReference>
<comment type="cofactor">
    <cofactor evidence="6">
        <name>Zn(2+)</name>
        <dbReference type="ChEBI" id="CHEBI:29105"/>
    </cofactor>
    <text evidence="6">Binds 1 zinc ion per subunit.</text>
</comment>
<evidence type="ECO:0000256" key="4">
    <source>
        <dbReference type="ARBA" id="ARBA00022833"/>
    </source>
</evidence>
<dbReference type="SUPFAM" id="SSF51182">
    <property type="entry name" value="RmlC-like cupins"/>
    <property type="match status" value="1"/>
</dbReference>
<reference evidence="7" key="2">
    <citation type="submission" date="2021-04" db="EMBL/GenBank/DDBJ databases">
        <authorList>
            <person name="Gilroy R."/>
        </authorList>
    </citation>
    <scope>NUCLEOTIDE SEQUENCE</scope>
    <source>
        <strain evidence="7">ChiSxjej3B15-24422</strain>
    </source>
</reference>
<keyword evidence="4 6" id="KW-0862">Zinc</keyword>
<keyword evidence="3 6" id="KW-0479">Metal-binding</keyword>
<accession>A0A9D1YNK3</accession>
<comment type="similarity">
    <text evidence="2 6">Belongs to the KduI family.</text>
</comment>
<evidence type="ECO:0000313" key="8">
    <source>
        <dbReference type="Proteomes" id="UP000824007"/>
    </source>
</evidence>
<dbReference type="EMBL" id="DXDD01000075">
    <property type="protein sequence ID" value="HIY60200.1"/>
    <property type="molecule type" value="Genomic_DNA"/>
</dbReference>
<dbReference type="CDD" id="cd20491">
    <property type="entry name" value="cupin_KduI_C"/>
    <property type="match status" value="1"/>
</dbReference>
<dbReference type="InterPro" id="IPR014710">
    <property type="entry name" value="RmlC-like_jellyroll"/>
</dbReference>
<dbReference type="GO" id="GO:0045490">
    <property type="term" value="P:pectin catabolic process"/>
    <property type="evidence" value="ECO:0007669"/>
    <property type="project" value="UniProtKB-UniRule"/>
</dbReference>
<comment type="caution">
    <text evidence="7">The sequence shown here is derived from an EMBL/GenBank/DDBJ whole genome shotgun (WGS) entry which is preliminary data.</text>
</comment>
<evidence type="ECO:0000313" key="7">
    <source>
        <dbReference type="EMBL" id="HIY60200.1"/>
    </source>
</evidence>
<dbReference type="InterPro" id="IPR021120">
    <property type="entry name" value="KduI/IolB_isomerase"/>
</dbReference>
<dbReference type="GO" id="GO:0019698">
    <property type="term" value="P:D-galacturonate catabolic process"/>
    <property type="evidence" value="ECO:0007669"/>
    <property type="project" value="TreeGrafter"/>
</dbReference>
<comment type="pathway">
    <text evidence="6">Glycan metabolism; pectin degradation; 2-dehydro-3-deoxy-D-gluconate from pectin: step 4/5.</text>
</comment>
<dbReference type="PIRSF" id="PIRSF006625">
    <property type="entry name" value="KduI"/>
    <property type="match status" value="1"/>
</dbReference>
<dbReference type="HAMAP" id="MF_00687">
    <property type="entry name" value="KduI"/>
    <property type="match status" value="1"/>
</dbReference>